<evidence type="ECO:0000259" key="8">
    <source>
        <dbReference type="PROSITE" id="PS50253"/>
    </source>
</evidence>
<protein>
    <submittedName>
        <fullName evidence="9">Cytochrome c oxidase subunit 3</fullName>
    </submittedName>
</protein>
<dbReference type="InterPro" id="IPR013833">
    <property type="entry name" value="Cyt_c_oxidase_su3_a-hlx"/>
</dbReference>
<feature type="transmembrane region" description="Helical" evidence="7">
    <location>
        <begin position="100"/>
        <end position="119"/>
    </location>
</feature>
<dbReference type="PANTHER" id="PTHR11403:SF6">
    <property type="entry name" value="NITRIC OXIDE REDUCTASE SUBUNIT E"/>
    <property type="match status" value="1"/>
</dbReference>
<feature type="transmembrane region" description="Helical" evidence="7">
    <location>
        <begin position="315"/>
        <end position="334"/>
    </location>
</feature>
<dbReference type="GO" id="GO:0016020">
    <property type="term" value="C:membrane"/>
    <property type="evidence" value="ECO:0007669"/>
    <property type="project" value="UniProtKB-SubCell"/>
</dbReference>
<comment type="subcellular location">
    <subcellularLocation>
        <location evidence="1">Membrane</location>
        <topology evidence="1">Multi-pass membrane protein</topology>
    </subcellularLocation>
</comment>
<dbReference type="GO" id="GO:0004129">
    <property type="term" value="F:cytochrome-c oxidase activity"/>
    <property type="evidence" value="ECO:0007669"/>
    <property type="project" value="InterPro"/>
</dbReference>
<dbReference type="PROSITE" id="PS50253">
    <property type="entry name" value="COX3"/>
    <property type="match status" value="1"/>
</dbReference>
<reference evidence="9 10" key="1">
    <citation type="submission" date="2020-08" db="EMBL/GenBank/DDBJ databases">
        <title>Genomic Encyclopedia of Type Strains, Phase IV (KMG-IV): sequencing the most valuable type-strain genomes for metagenomic binning, comparative biology and taxonomic classification.</title>
        <authorList>
            <person name="Goeker M."/>
        </authorList>
    </citation>
    <scope>NUCLEOTIDE SEQUENCE [LARGE SCALE GENOMIC DNA]</scope>
    <source>
        <strain evidence="9 10">DSM 103725</strain>
    </source>
</reference>
<dbReference type="SUPFAM" id="SSF81452">
    <property type="entry name" value="Cytochrome c oxidase subunit III-like"/>
    <property type="match status" value="2"/>
</dbReference>
<evidence type="ECO:0000256" key="7">
    <source>
        <dbReference type="SAM" id="Phobius"/>
    </source>
</evidence>
<evidence type="ECO:0000256" key="3">
    <source>
        <dbReference type="ARBA" id="ARBA00022692"/>
    </source>
</evidence>
<dbReference type="Gene3D" id="1.20.120.80">
    <property type="entry name" value="Cytochrome c oxidase, subunit III, four-helix bundle"/>
    <property type="match status" value="2"/>
</dbReference>
<dbReference type="InterPro" id="IPR035973">
    <property type="entry name" value="Cyt_c_oxidase_su3-like_sf"/>
</dbReference>
<comment type="caution">
    <text evidence="9">The sequence shown here is derived from an EMBL/GenBank/DDBJ whole genome shotgun (WGS) entry which is preliminary data.</text>
</comment>
<dbReference type="EMBL" id="JACHGY010000001">
    <property type="protein sequence ID" value="MBB6429454.1"/>
    <property type="molecule type" value="Genomic_DNA"/>
</dbReference>
<feature type="transmembrane region" description="Helical" evidence="7">
    <location>
        <begin position="271"/>
        <end position="295"/>
    </location>
</feature>
<keyword evidence="4 7" id="KW-1133">Transmembrane helix</keyword>
<accession>A0A7X0H573</accession>
<gene>
    <name evidence="9" type="ORF">HNQ40_001260</name>
</gene>
<evidence type="ECO:0000256" key="4">
    <source>
        <dbReference type="ARBA" id="ARBA00022989"/>
    </source>
</evidence>
<dbReference type="RefSeq" id="WP_221435403.1">
    <property type="nucleotide sequence ID" value="NZ_JACHGY010000001.1"/>
</dbReference>
<dbReference type="Proteomes" id="UP000541810">
    <property type="component" value="Unassembled WGS sequence"/>
</dbReference>
<keyword evidence="3 7" id="KW-0812">Transmembrane</keyword>
<name>A0A7X0H573_9BACT</name>
<dbReference type="AlphaFoldDB" id="A0A7X0H573"/>
<organism evidence="9 10">
    <name type="scientific">Algisphaera agarilytica</name>
    <dbReference type="NCBI Taxonomy" id="1385975"/>
    <lineage>
        <taxon>Bacteria</taxon>
        <taxon>Pseudomonadati</taxon>
        <taxon>Planctomycetota</taxon>
        <taxon>Phycisphaerae</taxon>
        <taxon>Phycisphaerales</taxon>
        <taxon>Phycisphaeraceae</taxon>
        <taxon>Algisphaera</taxon>
    </lineage>
</organism>
<evidence type="ECO:0000256" key="2">
    <source>
        <dbReference type="ARBA" id="ARBA00010581"/>
    </source>
</evidence>
<keyword evidence="10" id="KW-1185">Reference proteome</keyword>
<feature type="domain" description="Heme-copper oxidase subunit III family profile" evidence="8">
    <location>
        <begin position="29"/>
        <end position="335"/>
    </location>
</feature>
<proteinExistence type="inferred from homology"/>
<dbReference type="PANTHER" id="PTHR11403">
    <property type="entry name" value="CYTOCHROME C OXIDASE SUBUNIT III"/>
    <property type="match status" value="1"/>
</dbReference>
<dbReference type="InterPro" id="IPR024791">
    <property type="entry name" value="Cyt_c/ubiquinol_Oxase_su3"/>
</dbReference>
<evidence type="ECO:0000313" key="10">
    <source>
        <dbReference type="Proteomes" id="UP000541810"/>
    </source>
</evidence>
<feature type="transmembrane region" description="Helical" evidence="7">
    <location>
        <begin position="30"/>
        <end position="53"/>
    </location>
</feature>
<dbReference type="GO" id="GO:0019646">
    <property type="term" value="P:aerobic electron transport chain"/>
    <property type="evidence" value="ECO:0007669"/>
    <property type="project" value="InterPro"/>
</dbReference>
<dbReference type="Pfam" id="PF00510">
    <property type="entry name" value="COX3"/>
    <property type="match status" value="1"/>
</dbReference>
<feature type="region of interest" description="Disordered" evidence="6">
    <location>
        <begin position="168"/>
        <end position="193"/>
    </location>
</feature>
<dbReference type="InterPro" id="IPR000298">
    <property type="entry name" value="Cyt_c_oxidase-like_su3"/>
</dbReference>
<sequence length="335" mass="37073">MSDHAHDHDHPPHLAHHFETSEQQMESGKLGMWVFLATEILMFGGLFCAYSVYRANHPEVFLFAHQYLDTMWGAINTAVLLASSFTMAWGVRAAQLGQKSILIIMLSLTLLGGFGFMVIKTIEYSGKYSHDIWVGGLNGFYQKDGLLLNPEGNYEALHYLDEKKAKKYGKDAHGDDHGDHAHGDSHAAHHGEDTHAEATPVVEVSGIGRPAAAEAGLIPSLTEYKAAIPTGGEAFVTGVGAEQIAYHGSHYPEFDELAPMDHNSTHIFFQIYFMMTGLHGIHVLIGMGLITWILVKSIAGAFSPAYYTPVDLVGLYWHLVDLIWIFLFPLLYLIH</sequence>
<evidence type="ECO:0000313" key="9">
    <source>
        <dbReference type="EMBL" id="MBB6429454.1"/>
    </source>
</evidence>
<evidence type="ECO:0000256" key="5">
    <source>
        <dbReference type="ARBA" id="ARBA00023136"/>
    </source>
</evidence>
<evidence type="ECO:0000256" key="1">
    <source>
        <dbReference type="ARBA" id="ARBA00004141"/>
    </source>
</evidence>
<comment type="similarity">
    <text evidence="2">Belongs to the cytochrome c oxidase subunit 3 family.</text>
</comment>
<keyword evidence="5 7" id="KW-0472">Membrane</keyword>
<feature type="transmembrane region" description="Helical" evidence="7">
    <location>
        <begin position="74"/>
        <end position="94"/>
    </location>
</feature>
<evidence type="ECO:0000256" key="6">
    <source>
        <dbReference type="SAM" id="MobiDB-lite"/>
    </source>
</evidence>